<proteinExistence type="predicted"/>
<organism evidence="1 2">
    <name type="scientific">Streptomyces odorifer</name>
    <dbReference type="NCBI Taxonomy" id="53450"/>
    <lineage>
        <taxon>Bacteria</taxon>
        <taxon>Bacillati</taxon>
        <taxon>Actinomycetota</taxon>
        <taxon>Actinomycetes</taxon>
        <taxon>Kitasatosporales</taxon>
        <taxon>Streptomycetaceae</taxon>
        <taxon>Streptomyces</taxon>
        <taxon>Streptomyces albidoflavus group</taxon>
    </lineage>
</organism>
<accession>A0A7Y6CCA5</accession>
<name>A0A7Y6CCA5_9ACTN</name>
<evidence type="ECO:0000313" key="2">
    <source>
        <dbReference type="Proteomes" id="UP000540128"/>
    </source>
</evidence>
<dbReference type="AlphaFoldDB" id="A0A7Y6CCA5"/>
<protein>
    <submittedName>
        <fullName evidence="1">Uncharacterized protein</fullName>
    </submittedName>
</protein>
<gene>
    <name evidence="1" type="ORF">G6W59_22130</name>
</gene>
<comment type="caution">
    <text evidence="1">The sequence shown here is derived from an EMBL/GenBank/DDBJ whole genome shotgun (WGS) entry which is preliminary data.</text>
</comment>
<keyword evidence="2" id="KW-1185">Reference proteome</keyword>
<sequence length="150" mass="15933">MAALYASDMPNRFRAGSVKATQVAAWIVQGAERLGAEELRQQAVFSYGQRLMEMGARVPVHAQAAHERRFPRAGRLDQAERAAAGSTVWARLSASALARNADAEVEGGCPCGGRGWIAMPPLPEAPDAMTCPVHGREATRRHAAGQAVSA</sequence>
<dbReference type="Proteomes" id="UP000540128">
    <property type="component" value="Unassembled WGS sequence"/>
</dbReference>
<dbReference type="EMBL" id="JAANNT010000021">
    <property type="protein sequence ID" value="NUV30970.1"/>
    <property type="molecule type" value="Genomic_DNA"/>
</dbReference>
<reference evidence="1 2" key="1">
    <citation type="submission" date="2020-03" db="EMBL/GenBank/DDBJ databases">
        <title>Complete genome sequence of sixteen Streptomyces strains facilitates identification of candidate genes involved in plant growth-promotion in grain legumes and cereals.</title>
        <authorList>
            <person name="Gopalakrishnan S."/>
            <person name="Thakur V."/>
            <person name="Saxena R."/>
            <person name="Vadlamudi S."/>
            <person name="Purohit S."/>
            <person name="Kumar V."/>
            <person name="Rathore A."/>
            <person name="Chitikineni A."/>
            <person name="Varshney R.K."/>
        </authorList>
    </citation>
    <scope>NUCLEOTIDE SEQUENCE [LARGE SCALE GENOMIC DNA]</scope>
    <source>
        <strain evidence="1 2">KAI-180</strain>
    </source>
</reference>
<evidence type="ECO:0000313" key="1">
    <source>
        <dbReference type="EMBL" id="NUV30970.1"/>
    </source>
</evidence>